<name>E9IRJ9_SOLIN</name>
<feature type="compositionally biased region" description="Polar residues" evidence="1">
    <location>
        <begin position="232"/>
        <end position="243"/>
    </location>
</feature>
<evidence type="ECO:0008006" key="3">
    <source>
        <dbReference type="Google" id="ProtNLM"/>
    </source>
</evidence>
<organism>
    <name type="scientific">Solenopsis invicta</name>
    <name type="common">Red imported fire ant</name>
    <name type="synonym">Solenopsis wagneri</name>
    <dbReference type="NCBI Taxonomy" id="13686"/>
    <lineage>
        <taxon>Eukaryota</taxon>
        <taxon>Metazoa</taxon>
        <taxon>Ecdysozoa</taxon>
        <taxon>Arthropoda</taxon>
        <taxon>Hexapoda</taxon>
        <taxon>Insecta</taxon>
        <taxon>Pterygota</taxon>
        <taxon>Neoptera</taxon>
        <taxon>Endopterygota</taxon>
        <taxon>Hymenoptera</taxon>
        <taxon>Apocrita</taxon>
        <taxon>Aculeata</taxon>
        <taxon>Formicoidea</taxon>
        <taxon>Formicidae</taxon>
        <taxon>Myrmicinae</taxon>
        <taxon>Solenopsis</taxon>
    </lineage>
</organism>
<feature type="compositionally biased region" description="Basic and acidic residues" evidence="1">
    <location>
        <begin position="244"/>
        <end position="253"/>
    </location>
</feature>
<sequence>LTEQIKLLVQLNLGNAAGAQVPGPSRPSPLNTSTQSEDQHLSDMSTGQAVRLLTSQIPSFSGTEEEDVELWIRKVEFIADTHGVSDKVIRLAASQKLANDAKDWHDMNIGPATSSWALLKPALIKAFRRKIPIHFAMQKVDARKWNFLKESFQQYARQKLKLMHPLQLPERDCIQLLINGISSASLRGTAAALRAQTIDDFLDLMYEITSSYATTSKRMSPPPVKKERGKVSPSSPTKSNQTSKDAKDLHCGY</sequence>
<gene>
    <name evidence="2" type="ORF">SINV_10347</name>
</gene>
<protein>
    <recommendedName>
        <fullName evidence="3">Retrotransposon gag domain-containing protein</fullName>
    </recommendedName>
</protein>
<dbReference type="AlphaFoldDB" id="E9IRJ9"/>
<proteinExistence type="predicted"/>
<dbReference type="HOGENOM" id="CLU_1100801_0_0_1"/>
<feature type="region of interest" description="Disordered" evidence="1">
    <location>
        <begin position="17"/>
        <end position="45"/>
    </location>
</feature>
<evidence type="ECO:0000256" key="1">
    <source>
        <dbReference type="SAM" id="MobiDB-lite"/>
    </source>
</evidence>
<feature type="compositionally biased region" description="Polar residues" evidence="1">
    <location>
        <begin position="28"/>
        <end position="45"/>
    </location>
</feature>
<feature type="non-terminal residue" evidence="2">
    <location>
        <position position="1"/>
    </location>
</feature>
<evidence type="ECO:0000313" key="2">
    <source>
        <dbReference type="EMBL" id="EFZ16807.1"/>
    </source>
</evidence>
<dbReference type="EMBL" id="GL765167">
    <property type="protein sequence ID" value="EFZ16807.1"/>
    <property type="molecule type" value="Genomic_DNA"/>
</dbReference>
<reference evidence="2" key="1">
    <citation type="journal article" date="2011" name="Proc. Natl. Acad. Sci. U.S.A.">
        <title>The genome of the fire ant Solenopsis invicta.</title>
        <authorList>
            <person name="Wurm Y."/>
            <person name="Wang J."/>
            <person name="Riba-Grognuz O."/>
            <person name="Corona M."/>
            <person name="Nygaard S."/>
            <person name="Hunt B.G."/>
            <person name="Ingram K.K."/>
            <person name="Falquet L."/>
            <person name="Nipitwattanaphon M."/>
            <person name="Gotzek D."/>
            <person name="Dijkstra M.B."/>
            <person name="Oettler J."/>
            <person name="Comtesse F."/>
            <person name="Shih C.J."/>
            <person name="Wu W.J."/>
            <person name="Yang C.C."/>
            <person name="Thomas J."/>
            <person name="Beaudoing E."/>
            <person name="Pradervand S."/>
            <person name="Flegel V."/>
            <person name="Cook E.D."/>
            <person name="Fabbretti R."/>
            <person name="Stockinger H."/>
            <person name="Long L."/>
            <person name="Farmerie W.G."/>
            <person name="Oakey J."/>
            <person name="Boomsma J.J."/>
            <person name="Pamilo P."/>
            <person name="Yi S.V."/>
            <person name="Heinze J."/>
            <person name="Goodisman M.A."/>
            <person name="Farinelli L."/>
            <person name="Harshman K."/>
            <person name="Hulo N."/>
            <person name="Cerutti L."/>
            <person name="Xenarios I."/>
            <person name="Shoemaker D."/>
            <person name="Keller L."/>
        </authorList>
    </citation>
    <scope>NUCLEOTIDE SEQUENCE [LARGE SCALE GENOMIC DNA]</scope>
</reference>
<feature type="non-terminal residue" evidence="2">
    <location>
        <position position="253"/>
    </location>
</feature>
<dbReference type="OMA" id="ANDAKDW"/>
<feature type="region of interest" description="Disordered" evidence="1">
    <location>
        <begin position="215"/>
        <end position="253"/>
    </location>
</feature>
<accession>E9IRJ9</accession>